<comment type="caution">
    <text evidence="7">The sequence shown here is derived from an EMBL/GenBank/DDBJ whole genome shotgun (WGS) entry which is preliminary data.</text>
</comment>
<keyword evidence="8" id="KW-1185">Reference proteome</keyword>
<comment type="subcellular location">
    <subcellularLocation>
        <location evidence="1">Secreted</location>
    </subcellularLocation>
</comment>
<feature type="domain" description="BPTI/Kunitz inhibitor" evidence="6">
    <location>
        <begin position="28"/>
        <end position="77"/>
    </location>
</feature>
<dbReference type="Gene3D" id="4.10.410.10">
    <property type="entry name" value="Pancreatic trypsin inhibitor Kunitz domain"/>
    <property type="match status" value="3"/>
</dbReference>
<organism evidence="7 8">
    <name type="scientific">Basidiobolus meristosporus CBS 931.73</name>
    <dbReference type="NCBI Taxonomy" id="1314790"/>
    <lineage>
        <taxon>Eukaryota</taxon>
        <taxon>Fungi</taxon>
        <taxon>Fungi incertae sedis</taxon>
        <taxon>Zoopagomycota</taxon>
        <taxon>Entomophthoromycotina</taxon>
        <taxon>Basidiobolomycetes</taxon>
        <taxon>Basidiobolales</taxon>
        <taxon>Basidiobolaceae</taxon>
        <taxon>Basidiobolus</taxon>
    </lineage>
</organism>
<dbReference type="PANTHER" id="PTHR45938">
    <property type="entry name" value="ACP24A4-RELATED"/>
    <property type="match status" value="1"/>
</dbReference>
<evidence type="ECO:0000256" key="3">
    <source>
        <dbReference type="ARBA" id="ARBA00022729"/>
    </source>
</evidence>
<accession>A0A1Y1XU63</accession>
<dbReference type="PANTHER" id="PTHR45938:SF11">
    <property type="entry name" value="WAP, KAZAL, IMMUNOGLOBULIN, KUNITZ AND NTR DOMAIN-CONTAINING PROTEIN 2-LIKE"/>
    <property type="match status" value="1"/>
</dbReference>
<keyword evidence="4" id="KW-1015">Disulfide bond</keyword>
<dbReference type="STRING" id="1314790.A0A1Y1XU63"/>
<dbReference type="EMBL" id="MCFE01000465">
    <property type="protein sequence ID" value="ORX89225.1"/>
    <property type="molecule type" value="Genomic_DNA"/>
</dbReference>
<dbReference type="OrthoDB" id="2145696at2759"/>
<keyword evidence="2" id="KW-0964">Secreted</keyword>
<protein>
    <recommendedName>
        <fullName evidence="6">BPTI/Kunitz inhibitor domain-containing protein</fullName>
    </recommendedName>
</protein>
<dbReference type="InterPro" id="IPR002223">
    <property type="entry name" value="Kunitz_BPTI"/>
</dbReference>
<name>A0A1Y1XU63_9FUNG</name>
<evidence type="ECO:0000256" key="5">
    <source>
        <dbReference type="SAM" id="SignalP"/>
    </source>
</evidence>
<evidence type="ECO:0000313" key="8">
    <source>
        <dbReference type="Proteomes" id="UP000193498"/>
    </source>
</evidence>
<evidence type="ECO:0000256" key="2">
    <source>
        <dbReference type="ARBA" id="ARBA00022525"/>
    </source>
</evidence>
<reference evidence="7 8" key="1">
    <citation type="submission" date="2016-07" db="EMBL/GenBank/DDBJ databases">
        <title>Pervasive Adenine N6-methylation of Active Genes in Fungi.</title>
        <authorList>
            <consortium name="DOE Joint Genome Institute"/>
            <person name="Mondo S.J."/>
            <person name="Dannebaum R.O."/>
            <person name="Kuo R.C."/>
            <person name="Labutti K."/>
            <person name="Haridas S."/>
            <person name="Kuo A."/>
            <person name="Salamov A."/>
            <person name="Ahrendt S.R."/>
            <person name="Lipzen A."/>
            <person name="Sullivan W."/>
            <person name="Andreopoulos W.B."/>
            <person name="Clum A."/>
            <person name="Lindquist E."/>
            <person name="Daum C."/>
            <person name="Ramamoorthy G.K."/>
            <person name="Gryganskyi A."/>
            <person name="Culley D."/>
            <person name="Magnuson J.K."/>
            <person name="James T.Y."/>
            <person name="O'Malley M.A."/>
            <person name="Stajich J.E."/>
            <person name="Spatafora J.W."/>
            <person name="Visel A."/>
            <person name="Grigoriev I.V."/>
        </authorList>
    </citation>
    <scope>NUCLEOTIDE SEQUENCE [LARGE SCALE GENOMIC DNA]</scope>
    <source>
        <strain evidence="7 8">CBS 931.73</strain>
    </source>
</reference>
<feature type="domain" description="BPTI/Kunitz inhibitor" evidence="6">
    <location>
        <begin position="89"/>
        <end position="138"/>
    </location>
</feature>
<evidence type="ECO:0000313" key="7">
    <source>
        <dbReference type="EMBL" id="ORX89225.1"/>
    </source>
</evidence>
<dbReference type="PROSITE" id="PS50279">
    <property type="entry name" value="BPTI_KUNITZ_2"/>
    <property type="match status" value="3"/>
</dbReference>
<dbReference type="SUPFAM" id="SSF57362">
    <property type="entry name" value="BPTI-like"/>
    <property type="match status" value="3"/>
</dbReference>
<dbReference type="AlphaFoldDB" id="A0A1Y1XU63"/>
<dbReference type="InterPro" id="IPR036880">
    <property type="entry name" value="Kunitz_BPTI_sf"/>
</dbReference>
<dbReference type="PRINTS" id="PR00759">
    <property type="entry name" value="BASICPTASE"/>
</dbReference>
<dbReference type="SMART" id="SM00131">
    <property type="entry name" value="KU"/>
    <property type="match status" value="3"/>
</dbReference>
<dbReference type="GO" id="GO:0005615">
    <property type="term" value="C:extracellular space"/>
    <property type="evidence" value="ECO:0007669"/>
    <property type="project" value="TreeGrafter"/>
</dbReference>
<evidence type="ECO:0000256" key="1">
    <source>
        <dbReference type="ARBA" id="ARBA00004613"/>
    </source>
</evidence>
<sequence>MYKLLYLMALPLAVLCKSPTTDHLPRQCYRKGDPGRCLAYIPSWEYNPATKTCQQFIYGGCGGYVPFKSLEECRRDCRVPAGSNKPKACYRKGETGPCRAVIPSWQYNTKSGKCEEFTYGGCKGYVPFKTENRCRAECEGEKPNPLPKVCKRRGETGPCRASIRAWEYDEASGQCRSFVYGGCKGYVPFRAKEQCQNTCIAK</sequence>
<proteinExistence type="predicted"/>
<dbReference type="InParanoid" id="A0A1Y1XU63"/>
<feature type="chain" id="PRO_5012033578" description="BPTI/Kunitz inhibitor domain-containing protein" evidence="5">
    <location>
        <begin position="17"/>
        <end position="202"/>
    </location>
</feature>
<dbReference type="Pfam" id="PF00014">
    <property type="entry name" value="Kunitz_BPTI"/>
    <property type="match status" value="3"/>
</dbReference>
<gene>
    <name evidence="7" type="ORF">K493DRAFT_318868</name>
</gene>
<dbReference type="GO" id="GO:0004867">
    <property type="term" value="F:serine-type endopeptidase inhibitor activity"/>
    <property type="evidence" value="ECO:0007669"/>
    <property type="project" value="InterPro"/>
</dbReference>
<dbReference type="GO" id="GO:0048019">
    <property type="term" value="F:receptor antagonist activity"/>
    <property type="evidence" value="ECO:0007669"/>
    <property type="project" value="TreeGrafter"/>
</dbReference>
<feature type="signal peptide" evidence="5">
    <location>
        <begin position="1"/>
        <end position="16"/>
    </location>
</feature>
<keyword evidence="3 5" id="KW-0732">Signal</keyword>
<evidence type="ECO:0000259" key="6">
    <source>
        <dbReference type="PROSITE" id="PS50279"/>
    </source>
</evidence>
<evidence type="ECO:0000256" key="4">
    <source>
        <dbReference type="ARBA" id="ARBA00023157"/>
    </source>
</evidence>
<feature type="domain" description="BPTI/Kunitz inhibitor" evidence="6">
    <location>
        <begin position="150"/>
        <end position="199"/>
    </location>
</feature>
<dbReference type="Proteomes" id="UP000193498">
    <property type="component" value="Unassembled WGS sequence"/>
</dbReference>